<keyword evidence="6 7" id="KW-0472">Membrane</keyword>
<dbReference type="PANTHER" id="PTHR32309">
    <property type="entry name" value="TYROSINE-PROTEIN KINASE"/>
    <property type="match status" value="1"/>
</dbReference>
<dbReference type="InterPro" id="IPR050445">
    <property type="entry name" value="Bact_polysacc_biosynth/exp"/>
</dbReference>
<keyword evidence="5 7" id="KW-1133">Transmembrane helix</keyword>
<evidence type="ECO:0000256" key="2">
    <source>
        <dbReference type="ARBA" id="ARBA00006683"/>
    </source>
</evidence>
<dbReference type="RefSeq" id="WP_133629356.1">
    <property type="nucleotide sequence ID" value="NZ_SOAZ01000036.1"/>
</dbReference>
<feature type="domain" description="Tyrosine-protein kinase G-rich" evidence="9">
    <location>
        <begin position="140"/>
        <end position="189"/>
    </location>
</feature>
<comment type="caution">
    <text evidence="10">The sequence shown here is derived from an EMBL/GenBank/DDBJ whole genome shotgun (WGS) entry which is preliminary data.</text>
</comment>
<dbReference type="GO" id="GO:0004713">
    <property type="term" value="F:protein tyrosine kinase activity"/>
    <property type="evidence" value="ECO:0007669"/>
    <property type="project" value="TreeGrafter"/>
</dbReference>
<sequence length="219" mass="24497">MELYQIMETIKRRLLLIAVITILSTSISAAISYFYITPQYKATTTLIIGKMPDQADQKIQYSDIMMYQKLVKTYVEIAKSEGVAEKTVERLSLNLSPEKLRSKLTAAPASDTEVLYLSIVDEKPEEAAFIANGLAEVFMKRVKELMKVENVQIIDYAKVPKSPIKPKPLLNTAIGFFLGIMISLGVAFLLEYMDSTVKDADDVEDNLELPVIGIIPLVK</sequence>
<evidence type="ECO:0000256" key="3">
    <source>
        <dbReference type="ARBA" id="ARBA00022475"/>
    </source>
</evidence>
<accession>A0A4R7K5F3</accession>
<proteinExistence type="inferred from homology"/>
<dbReference type="OrthoDB" id="2360475at2"/>
<evidence type="ECO:0000259" key="8">
    <source>
        <dbReference type="Pfam" id="PF02706"/>
    </source>
</evidence>
<dbReference type="Proteomes" id="UP000295325">
    <property type="component" value="Unassembled WGS sequence"/>
</dbReference>
<protein>
    <submittedName>
        <fullName evidence="10">Capsular polysaccharide biosynthesis protein</fullName>
    </submittedName>
</protein>
<dbReference type="AlphaFoldDB" id="A0A4R7K5F3"/>
<evidence type="ECO:0000256" key="6">
    <source>
        <dbReference type="ARBA" id="ARBA00023136"/>
    </source>
</evidence>
<feature type="domain" description="Polysaccharide chain length determinant N-terminal" evidence="8">
    <location>
        <begin position="2"/>
        <end position="90"/>
    </location>
</feature>
<name>A0A4R7K5F3_9CLOT</name>
<dbReference type="PANTHER" id="PTHR32309:SF13">
    <property type="entry name" value="FERRIC ENTEROBACTIN TRANSPORT PROTEIN FEPE"/>
    <property type="match status" value="1"/>
</dbReference>
<feature type="transmembrane region" description="Helical" evidence="7">
    <location>
        <begin position="14"/>
        <end position="36"/>
    </location>
</feature>
<dbReference type="GO" id="GO:0005886">
    <property type="term" value="C:plasma membrane"/>
    <property type="evidence" value="ECO:0007669"/>
    <property type="project" value="UniProtKB-SubCell"/>
</dbReference>
<keyword evidence="4 7" id="KW-0812">Transmembrane</keyword>
<evidence type="ECO:0000259" key="9">
    <source>
        <dbReference type="Pfam" id="PF13807"/>
    </source>
</evidence>
<keyword evidence="3" id="KW-1003">Cell membrane</keyword>
<evidence type="ECO:0000313" key="10">
    <source>
        <dbReference type="EMBL" id="TDT46091.1"/>
    </source>
</evidence>
<evidence type="ECO:0000256" key="5">
    <source>
        <dbReference type="ARBA" id="ARBA00022989"/>
    </source>
</evidence>
<dbReference type="InterPro" id="IPR003856">
    <property type="entry name" value="LPS_length_determ_N"/>
</dbReference>
<evidence type="ECO:0000256" key="4">
    <source>
        <dbReference type="ARBA" id="ARBA00022692"/>
    </source>
</evidence>
<gene>
    <name evidence="10" type="ORF">EDD71_13616</name>
</gene>
<evidence type="ECO:0000313" key="11">
    <source>
        <dbReference type="Proteomes" id="UP000295325"/>
    </source>
</evidence>
<dbReference type="EMBL" id="SOAZ01000036">
    <property type="protein sequence ID" value="TDT46091.1"/>
    <property type="molecule type" value="Genomic_DNA"/>
</dbReference>
<organism evidence="10 11">
    <name type="scientific">Fonticella tunisiensis</name>
    <dbReference type="NCBI Taxonomy" id="1096341"/>
    <lineage>
        <taxon>Bacteria</taxon>
        <taxon>Bacillati</taxon>
        <taxon>Bacillota</taxon>
        <taxon>Clostridia</taxon>
        <taxon>Eubacteriales</taxon>
        <taxon>Clostridiaceae</taxon>
        <taxon>Fonticella</taxon>
    </lineage>
</organism>
<evidence type="ECO:0000256" key="1">
    <source>
        <dbReference type="ARBA" id="ARBA00004651"/>
    </source>
</evidence>
<reference evidence="10 11" key="1">
    <citation type="submission" date="2019-03" db="EMBL/GenBank/DDBJ databases">
        <title>Genomic Encyclopedia of Type Strains, Phase IV (KMG-IV): sequencing the most valuable type-strain genomes for metagenomic binning, comparative biology and taxonomic classification.</title>
        <authorList>
            <person name="Goeker M."/>
        </authorList>
    </citation>
    <scope>NUCLEOTIDE SEQUENCE [LARGE SCALE GENOMIC DNA]</scope>
    <source>
        <strain evidence="10 11">DSM 24455</strain>
    </source>
</reference>
<dbReference type="InterPro" id="IPR032807">
    <property type="entry name" value="GNVR"/>
</dbReference>
<dbReference type="Pfam" id="PF13807">
    <property type="entry name" value="GNVR"/>
    <property type="match status" value="1"/>
</dbReference>
<keyword evidence="11" id="KW-1185">Reference proteome</keyword>
<evidence type="ECO:0000256" key="7">
    <source>
        <dbReference type="SAM" id="Phobius"/>
    </source>
</evidence>
<comment type="similarity">
    <text evidence="2">Belongs to the CpsC/CapA family.</text>
</comment>
<dbReference type="Pfam" id="PF02706">
    <property type="entry name" value="Wzz"/>
    <property type="match status" value="1"/>
</dbReference>
<feature type="transmembrane region" description="Helical" evidence="7">
    <location>
        <begin position="169"/>
        <end position="190"/>
    </location>
</feature>
<comment type="subcellular location">
    <subcellularLocation>
        <location evidence="1">Cell membrane</location>
        <topology evidence="1">Multi-pass membrane protein</topology>
    </subcellularLocation>
</comment>